<dbReference type="Gene3D" id="3.40.50.11660">
    <property type="entry name" value="Glycosyl transferase family 10, C-terminal domain"/>
    <property type="match status" value="1"/>
</dbReference>
<evidence type="ECO:0000256" key="1">
    <source>
        <dbReference type="ARBA" id="ARBA00004167"/>
    </source>
</evidence>
<gene>
    <name evidence="14" type="ORF">BSL78_03419</name>
</gene>
<dbReference type="PANTHER" id="PTHR11929">
    <property type="entry name" value="ALPHA- 1,3 -FUCOSYLTRANSFERASE"/>
    <property type="match status" value="1"/>
</dbReference>
<evidence type="ECO:0000256" key="10">
    <source>
        <dbReference type="ARBA" id="ARBA00023180"/>
    </source>
</evidence>
<evidence type="ECO:0000256" key="8">
    <source>
        <dbReference type="ARBA" id="ARBA00022989"/>
    </source>
</evidence>
<dbReference type="OrthoDB" id="427096at2759"/>
<dbReference type="STRING" id="307972.A0A2G8LHF3"/>
<dbReference type="EMBL" id="MRZV01000076">
    <property type="protein sequence ID" value="PIK59688.1"/>
    <property type="molecule type" value="Genomic_DNA"/>
</dbReference>
<keyword evidence="6 11" id="KW-0812">Transmembrane</keyword>
<keyword evidence="10" id="KW-0325">Glycoprotein</keyword>
<feature type="domain" description="Fucosyltransferase N-terminal" evidence="13">
    <location>
        <begin position="20"/>
        <end position="110"/>
    </location>
</feature>
<feature type="domain" description="Fucosyltransferase C-terminal" evidence="12">
    <location>
        <begin position="131"/>
        <end position="221"/>
    </location>
</feature>
<comment type="caution">
    <text evidence="14">The sequence shown here is derived from an EMBL/GenBank/DDBJ whole genome shotgun (WGS) entry which is preliminary data.</text>
</comment>
<keyword evidence="7" id="KW-0735">Signal-anchor</keyword>
<reference evidence="14 15" key="1">
    <citation type="journal article" date="2017" name="PLoS Biol.">
        <title>The sea cucumber genome provides insights into morphological evolution and visceral regeneration.</title>
        <authorList>
            <person name="Zhang X."/>
            <person name="Sun L."/>
            <person name="Yuan J."/>
            <person name="Sun Y."/>
            <person name="Gao Y."/>
            <person name="Zhang L."/>
            <person name="Li S."/>
            <person name="Dai H."/>
            <person name="Hamel J.F."/>
            <person name="Liu C."/>
            <person name="Yu Y."/>
            <person name="Liu S."/>
            <person name="Lin W."/>
            <person name="Guo K."/>
            <person name="Jin S."/>
            <person name="Xu P."/>
            <person name="Storey K.B."/>
            <person name="Huan P."/>
            <person name="Zhang T."/>
            <person name="Zhou Y."/>
            <person name="Zhang J."/>
            <person name="Lin C."/>
            <person name="Li X."/>
            <person name="Xing L."/>
            <person name="Huo D."/>
            <person name="Sun M."/>
            <person name="Wang L."/>
            <person name="Mercier A."/>
            <person name="Li F."/>
            <person name="Yang H."/>
            <person name="Xiang J."/>
        </authorList>
    </citation>
    <scope>NUCLEOTIDE SEQUENCE [LARGE SCALE GENOMIC DNA]</scope>
    <source>
        <strain evidence="14">Shaxun</strain>
        <tissue evidence="14">Muscle</tissue>
    </source>
</reference>
<dbReference type="InterPro" id="IPR031481">
    <property type="entry name" value="Glyco_tran_10_N"/>
</dbReference>
<evidence type="ECO:0000256" key="6">
    <source>
        <dbReference type="ARBA" id="ARBA00022692"/>
    </source>
</evidence>
<keyword evidence="8" id="KW-1133">Transmembrane helix</keyword>
<dbReference type="EC" id="2.4.1.-" evidence="11"/>
<dbReference type="InterPro" id="IPR038577">
    <property type="entry name" value="GT10-like_C_sf"/>
</dbReference>
<evidence type="ECO:0000256" key="2">
    <source>
        <dbReference type="ARBA" id="ARBA00004922"/>
    </source>
</evidence>
<keyword evidence="15" id="KW-1185">Reference proteome</keyword>
<dbReference type="GO" id="GO:0032580">
    <property type="term" value="C:Golgi cisterna membrane"/>
    <property type="evidence" value="ECO:0007669"/>
    <property type="project" value="UniProtKB-SubCell"/>
</dbReference>
<sequence>MVSANLRCPHTDKRITFIASIADASAIKDADVVIFAAGVNSSTWERAMAVRKAHQVWVYSTDESSRNSPQVREPMGAGGRGSARPLGFNGYKFNMSFTYYSKSEVVAPFGEYIPFKEGIIMKKVNITSKSQSKKMVAWISSHCNPNAWNRTTFVHDLARLIPIDMYGACGTKEHLPHGSSATALLQTYKFYIAFEDSGCSEYITEKFWQALADFELVPIVVYFSYSFTAIFSLTSAKFW</sequence>
<evidence type="ECO:0000259" key="13">
    <source>
        <dbReference type="Pfam" id="PF17039"/>
    </source>
</evidence>
<evidence type="ECO:0000256" key="5">
    <source>
        <dbReference type="ARBA" id="ARBA00022679"/>
    </source>
</evidence>
<keyword evidence="4 11" id="KW-0328">Glycosyltransferase</keyword>
<dbReference type="InterPro" id="IPR055270">
    <property type="entry name" value="Glyco_tran_10_C"/>
</dbReference>
<comment type="subcellular location">
    <subcellularLocation>
        <location evidence="11">Golgi apparatus</location>
        <location evidence="11">Golgi stack membrane</location>
        <topology evidence="11">Single-pass type II membrane protein</topology>
    </subcellularLocation>
    <subcellularLocation>
        <location evidence="1">Membrane</location>
        <topology evidence="1">Single-pass membrane protein</topology>
    </subcellularLocation>
</comment>
<name>A0A2G8LHF3_STIJA</name>
<dbReference type="PANTHER" id="PTHR11929:SF145">
    <property type="entry name" value="ALPHA-(1,3)-FUCOSYLTRANSFERASE FUT-1"/>
    <property type="match status" value="1"/>
</dbReference>
<dbReference type="InterPro" id="IPR001503">
    <property type="entry name" value="Glyco_trans_10"/>
</dbReference>
<dbReference type="Pfam" id="PF00852">
    <property type="entry name" value="Glyco_transf_10"/>
    <property type="match status" value="1"/>
</dbReference>
<evidence type="ECO:0000256" key="11">
    <source>
        <dbReference type="RuleBase" id="RU003832"/>
    </source>
</evidence>
<accession>A0A2G8LHF3</accession>
<evidence type="ECO:0000313" key="14">
    <source>
        <dbReference type="EMBL" id="PIK59688.1"/>
    </source>
</evidence>
<proteinExistence type="inferred from homology"/>
<keyword evidence="9" id="KW-0472">Membrane</keyword>
<dbReference type="AlphaFoldDB" id="A0A2G8LHF3"/>
<evidence type="ECO:0000313" key="15">
    <source>
        <dbReference type="Proteomes" id="UP000230750"/>
    </source>
</evidence>
<keyword evidence="11" id="KW-0333">Golgi apparatus</keyword>
<organism evidence="14 15">
    <name type="scientific">Stichopus japonicus</name>
    <name type="common">Sea cucumber</name>
    <dbReference type="NCBI Taxonomy" id="307972"/>
    <lineage>
        <taxon>Eukaryota</taxon>
        <taxon>Metazoa</taxon>
        <taxon>Echinodermata</taxon>
        <taxon>Eleutherozoa</taxon>
        <taxon>Echinozoa</taxon>
        <taxon>Holothuroidea</taxon>
        <taxon>Aspidochirotacea</taxon>
        <taxon>Aspidochirotida</taxon>
        <taxon>Stichopodidae</taxon>
        <taxon>Apostichopus</taxon>
    </lineage>
</organism>
<evidence type="ECO:0000256" key="3">
    <source>
        <dbReference type="ARBA" id="ARBA00008919"/>
    </source>
</evidence>
<comment type="similarity">
    <text evidence="3 11">Belongs to the glycosyltransferase 10 family.</text>
</comment>
<keyword evidence="5 11" id="KW-0808">Transferase</keyword>
<dbReference type="GO" id="GO:0046920">
    <property type="term" value="F:alpha-(1-&gt;3)-fucosyltransferase activity"/>
    <property type="evidence" value="ECO:0007669"/>
    <property type="project" value="TreeGrafter"/>
</dbReference>
<dbReference type="UniPathway" id="UPA00378"/>
<comment type="pathway">
    <text evidence="2">Protein modification; protein glycosylation.</text>
</comment>
<evidence type="ECO:0000259" key="12">
    <source>
        <dbReference type="Pfam" id="PF00852"/>
    </source>
</evidence>
<evidence type="ECO:0000256" key="4">
    <source>
        <dbReference type="ARBA" id="ARBA00022676"/>
    </source>
</evidence>
<evidence type="ECO:0000256" key="7">
    <source>
        <dbReference type="ARBA" id="ARBA00022968"/>
    </source>
</evidence>
<dbReference type="Proteomes" id="UP000230750">
    <property type="component" value="Unassembled WGS sequence"/>
</dbReference>
<protein>
    <recommendedName>
        <fullName evidence="11">Fucosyltransferase</fullName>
        <ecNumber evidence="11">2.4.1.-</ecNumber>
    </recommendedName>
</protein>
<evidence type="ECO:0000256" key="9">
    <source>
        <dbReference type="ARBA" id="ARBA00023136"/>
    </source>
</evidence>
<dbReference type="SUPFAM" id="SSF53756">
    <property type="entry name" value="UDP-Glycosyltransferase/glycogen phosphorylase"/>
    <property type="match status" value="1"/>
</dbReference>
<dbReference type="Pfam" id="PF17039">
    <property type="entry name" value="Glyco_tran_10_N"/>
    <property type="match status" value="1"/>
</dbReference>